<proteinExistence type="predicted"/>
<reference evidence="1" key="1">
    <citation type="journal article" date="2020" name="Stud. Mycol.">
        <title>101 Dothideomycetes genomes: a test case for predicting lifestyles and emergence of pathogens.</title>
        <authorList>
            <person name="Haridas S."/>
            <person name="Albert R."/>
            <person name="Binder M."/>
            <person name="Bloem J."/>
            <person name="Labutti K."/>
            <person name="Salamov A."/>
            <person name="Andreopoulos B."/>
            <person name="Baker S."/>
            <person name="Barry K."/>
            <person name="Bills G."/>
            <person name="Bluhm B."/>
            <person name="Cannon C."/>
            <person name="Castanera R."/>
            <person name="Culley D."/>
            <person name="Daum C."/>
            <person name="Ezra D."/>
            <person name="Gonzalez J."/>
            <person name="Henrissat B."/>
            <person name="Kuo A."/>
            <person name="Liang C."/>
            <person name="Lipzen A."/>
            <person name="Lutzoni F."/>
            <person name="Magnuson J."/>
            <person name="Mondo S."/>
            <person name="Nolan M."/>
            <person name="Ohm R."/>
            <person name="Pangilinan J."/>
            <person name="Park H.-J."/>
            <person name="Ramirez L."/>
            <person name="Alfaro M."/>
            <person name="Sun H."/>
            <person name="Tritt A."/>
            <person name="Yoshinaga Y."/>
            <person name="Zwiers L.-H."/>
            <person name="Turgeon B."/>
            <person name="Goodwin S."/>
            <person name="Spatafora J."/>
            <person name="Crous P."/>
            <person name="Grigoriev I."/>
        </authorList>
    </citation>
    <scope>NUCLEOTIDE SEQUENCE</scope>
    <source>
        <strain evidence="1">CBS 110217</strain>
    </source>
</reference>
<gene>
    <name evidence="1" type="ORF">EK21DRAFT_118993</name>
</gene>
<dbReference type="AlphaFoldDB" id="A0A9P4LFH0"/>
<sequence>MKVTADRRTDIALTIRDYALRNGLLREYSCEELEFADGSLEYTSGFGDVTLAIRNPGTFDAKWTTKTVRFHVLKNLHFNVDFEIFRSGVGSVLQVAASLGPIAHLRTLEQSVPGTPDPPPIDGQSIKYMMSTDIKAEIQALDQKELHRRTELRKKKSYIMAEAEHHTQKQSQDKAERLSLVNELQSLFTA</sequence>
<name>A0A9P4LFH0_9PLEO</name>
<dbReference type="Proteomes" id="UP000799777">
    <property type="component" value="Unassembled WGS sequence"/>
</dbReference>
<comment type="caution">
    <text evidence="1">The sequence shown here is derived from an EMBL/GenBank/DDBJ whole genome shotgun (WGS) entry which is preliminary data.</text>
</comment>
<keyword evidence="2" id="KW-1185">Reference proteome</keyword>
<dbReference type="EMBL" id="ML978369">
    <property type="protein sequence ID" value="KAF2023205.1"/>
    <property type="molecule type" value="Genomic_DNA"/>
</dbReference>
<evidence type="ECO:0000313" key="2">
    <source>
        <dbReference type="Proteomes" id="UP000799777"/>
    </source>
</evidence>
<dbReference type="OrthoDB" id="6079484at2759"/>
<evidence type="ECO:0000313" key="1">
    <source>
        <dbReference type="EMBL" id="KAF2023205.1"/>
    </source>
</evidence>
<organism evidence="1 2">
    <name type="scientific">Setomelanomma holmii</name>
    <dbReference type="NCBI Taxonomy" id="210430"/>
    <lineage>
        <taxon>Eukaryota</taxon>
        <taxon>Fungi</taxon>
        <taxon>Dikarya</taxon>
        <taxon>Ascomycota</taxon>
        <taxon>Pezizomycotina</taxon>
        <taxon>Dothideomycetes</taxon>
        <taxon>Pleosporomycetidae</taxon>
        <taxon>Pleosporales</taxon>
        <taxon>Pleosporineae</taxon>
        <taxon>Phaeosphaeriaceae</taxon>
        <taxon>Setomelanomma</taxon>
    </lineage>
</organism>
<protein>
    <submittedName>
        <fullName evidence="1">Uncharacterized protein</fullName>
    </submittedName>
</protein>
<accession>A0A9P4LFH0</accession>